<dbReference type="RefSeq" id="XP_007754198.1">
    <property type="nucleotide sequence ID" value="XM_007756008.1"/>
</dbReference>
<feature type="compositionally biased region" description="Pro residues" evidence="1">
    <location>
        <begin position="144"/>
        <end position="156"/>
    </location>
</feature>
<dbReference type="HOGENOM" id="CLU_1255866_0_0_1"/>
<keyword evidence="3" id="KW-1185">Reference proteome</keyword>
<comment type="caution">
    <text evidence="2">The sequence shown here is derived from an EMBL/GenBank/DDBJ whole genome shotgun (WGS) entry which is preliminary data.</text>
</comment>
<dbReference type="OrthoDB" id="4161134at2759"/>
<reference evidence="2 3" key="1">
    <citation type="submission" date="2013-03" db="EMBL/GenBank/DDBJ databases">
        <title>The Genome Sequence of Cladophialophora yegresii CBS 114405.</title>
        <authorList>
            <consortium name="The Broad Institute Genomics Platform"/>
            <person name="Cuomo C."/>
            <person name="de Hoog S."/>
            <person name="Gorbushina A."/>
            <person name="Walker B."/>
            <person name="Young S.K."/>
            <person name="Zeng Q."/>
            <person name="Gargeya S."/>
            <person name="Fitzgerald M."/>
            <person name="Haas B."/>
            <person name="Abouelleil A."/>
            <person name="Allen A.W."/>
            <person name="Alvarado L."/>
            <person name="Arachchi H.M."/>
            <person name="Berlin A.M."/>
            <person name="Chapman S.B."/>
            <person name="Gainer-Dewar J."/>
            <person name="Goldberg J."/>
            <person name="Griggs A."/>
            <person name="Gujja S."/>
            <person name="Hansen M."/>
            <person name="Howarth C."/>
            <person name="Imamovic A."/>
            <person name="Ireland A."/>
            <person name="Larimer J."/>
            <person name="McCowan C."/>
            <person name="Murphy C."/>
            <person name="Pearson M."/>
            <person name="Poon T.W."/>
            <person name="Priest M."/>
            <person name="Roberts A."/>
            <person name="Saif S."/>
            <person name="Shea T."/>
            <person name="Sisk P."/>
            <person name="Sykes S."/>
            <person name="Wortman J."/>
            <person name="Nusbaum C."/>
            <person name="Birren B."/>
        </authorList>
    </citation>
    <scope>NUCLEOTIDE SEQUENCE [LARGE SCALE GENOMIC DNA]</scope>
    <source>
        <strain evidence="2 3">CBS 114405</strain>
    </source>
</reference>
<dbReference type="Proteomes" id="UP000019473">
    <property type="component" value="Unassembled WGS sequence"/>
</dbReference>
<dbReference type="AlphaFoldDB" id="W9WT81"/>
<evidence type="ECO:0000313" key="2">
    <source>
        <dbReference type="EMBL" id="EXJ61544.1"/>
    </source>
</evidence>
<sequence>MATQQANRYTRREIEAAEALVSFHYKTVEFVGPREVATSHQLHPVMVPRTPAAAQSPDRQQMPPPPLPLPRPFQASRQVQHGQVPSQRHGGQVYGQAPALPPPAPVPHLHRVPVQGQGAQYGPGQGQAPGSATIHSQYAAMARPSPPAPAASPSPAPRQEQGPAARPRAQPGYSYRCYMCDHTIQNRLGPMVNHMVNKHGVTRENVDMARLEDTKVQMLW</sequence>
<feature type="region of interest" description="Disordered" evidence="1">
    <location>
        <begin position="50"/>
        <end position="170"/>
    </location>
</feature>
<protein>
    <submittedName>
        <fullName evidence="2">Uncharacterized protein</fullName>
    </submittedName>
</protein>
<gene>
    <name evidence="2" type="ORF">A1O7_01972</name>
</gene>
<accession>W9WT81</accession>
<evidence type="ECO:0000256" key="1">
    <source>
        <dbReference type="SAM" id="MobiDB-lite"/>
    </source>
</evidence>
<dbReference type="GeneID" id="19176583"/>
<name>W9WT81_9EURO</name>
<feature type="compositionally biased region" description="Pro residues" evidence="1">
    <location>
        <begin position="62"/>
        <end position="71"/>
    </location>
</feature>
<evidence type="ECO:0000313" key="3">
    <source>
        <dbReference type="Proteomes" id="UP000019473"/>
    </source>
</evidence>
<feature type="compositionally biased region" description="Polar residues" evidence="1">
    <location>
        <begin position="75"/>
        <end position="86"/>
    </location>
</feature>
<dbReference type="EMBL" id="AMGW01000002">
    <property type="protein sequence ID" value="EXJ61544.1"/>
    <property type="molecule type" value="Genomic_DNA"/>
</dbReference>
<dbReference type="VEuPathDB" id="FungiDB:A1O7_01972"/>
<proteinExistence type="predicted"/>
<organism evidence="2 3">
    <name type="scientific">Cladophialophora yegresii CBS 114405</name>
    <dbReference type="NCBI Taxonomy" id="1182544"/>
    <lineage>
        <taxon>Eukaryota</taxon>
        <taxon>Fungi</taxon>
        <taxon>Dikarya</taxon>
        <taxon>Ascomycota</taxon>
        <taxon>Pezizomycotina</taxon>
        <taxon>Eurotiomycetes</taxon>
        <taxon>Chaetothyriomycetidae</taxon>
        <taxon>Chaetothyriales</taxon>
        <taxon>Herpotrichiellaceae</taxon>
        <taxon>Cladophialophora</taxon>
    </lineage>
</organism>